<organism evidence="4 5">
    <name type="scientific">Lachnospira pectinoschiza</name>
    <dbReference type="NCBI Taxonomy" id="28052"/>
    <lineage>
        <taxon>Bacteria</taxon>
        <taxon>Bacillati</taxon>
        <taxon>Bacillota</taxon>
        <taxon>Clostridia</taxon>
        <taxon>Lachnospirales</taxon>
        <taxon>Lachnospiraceae</taxon>
        <taxon>Lachnospira</taxon>
    </lineage>
</organism>
<dbReference type="Gene3D" id="3.40.50.2000">
    <property type="entry name" value="Glycogen Phosphorylase B"/>
    <property type="match status" value="1"/>
</dbReference>
<keyword evidence="5" id="KW-1185">Reference proteome</keyword>
<name>A0A1G9SQY2_9FIRM</name>
<dbReference type="OrthoDB" id="9797829at2"/>
<dbReference type="Pfam" id="PF13439">
    <property type="entry name" value="Glyco_transf_4"/>
    <property type="match status" value="1"/>
</dbReference>
<feature type="domain" description="Glycosyl transferase family 1" evidence="2">
    <location>
        <begin position="180"/>
        <end position="320"/>
    </location>
</feature>
<feature type="domain" description="Glycosyltransferase subfamily 4-like N-terminal" evidence="3">
    <location>
        <begin position="61"/>
        <end position="165"/>
    </location>
</feature>
<evidence type="ECO:0000259" key="2">
    <source>
        <dbReference type="Pfam" id="PF00534"/>
    </source>
</evidence>
<dbReference type="InterPro" id="IPR001296">
    <property type="entry name" value="Glyco_trans_1"/>
</dbReference>
<dbReference type="GO" id="GO:0016757">
    <property type="term" value="F:glycosyltransferase activity"/>
    <property type="evidence" value="ECO:0007669"/>
    <property type="project" value="InterPro"/>
</dbReference>
<sequence length="372" mass="43130">MKIAVDARTLGSRPSGVGMYLNDFLLELMKYPEFEWVLLTDVAESDNIKHFEEQGIPVLKMGKSTYKSAGVYAYFNWIKKTLNEVKPDIFWEVNTNIPIRPRGNFKVMITIHDMFPIDYVEYFGRVYNLYFKHYLKKTLKFTDMILYNSEQTRKTTEKNFPEARKIACCNGYIISNPLKKKPVIKDEGYFLYVGNMEKRKGVDLLLKSYVRYREKGGKKPLILAGKMQEADINDLLNECMSKVDGITYLNYVKPDKKEELYSKCSCYLFPSKAEGFGMPVLELMKFNKPIIVSNLSIFDEIVGDCINRFDIHTSEQGQIENLSEAMCDYNMIVDTREYKKVLARYSPDKLGLVVSEFIEICTGMVKITDARK</sequence>
<protein>
    <submittedName>
        <fullName evidence="4">Glycosyltransferase involved in cell wall bisynthesis</fullName>
    </submittedName>
</protein>
<dbReference type="EMBL" id="FNHZ01000001">
    <property type="protein sequence ID" value="SDM37811.1"/>
    <property type="molecule type" value="Genomic_DNA"/>
</dbReference>
<accession>A0A1G9SQY2</accession>
<evidence type="ECO:0000313" key="5">
    <source>
        <dbReference type="Proteomes" id="UP000187651"/>
    </source>
</evidence>
<evidence type="ECO:0000259" key="3">
    <source>
        <dbReference type="Pfam" id="PF13439"/>
    </source>
</evidence>
<dbReference type="Proteomes" id="UP000187651">
    <property type="component" value="Unassembled WGS sequence"/>
</dbReference>
<dbReference type="PANTHER" id="PTHR46401">
    <property type="entry name" value="GLYCOSYLTRANSFERASE WBBK-RELATED"/>
    <property type="match status" value="1"/>
</dbReference>
<dbReference type="AlphaFoldDB" id="A0A1G9SQY2"/>
<dbReference type="PANTHER" id="PTHR46401:SF2">
    <property type="entry name" value="GLYCOSYLTRANSFERASE WBBK-RELATED"/>
    <property type="match status" value="1"/>
</dbReference>
<keyword evidence="1 4" id="KW-0808">Transferase</keyword>
<dbReference type="GO" id="GO:0009103">
    <property type="term" value="P:lipopolysaccharide biosynthetic process"/>
    <property type="evidence" value="ECO:0007669"/>
    <property type="project" value="TreeGrafter"/>
</dbReference>
<dbReference type="Pfam" id="PF00534">
    <property type="entry name" value="Glycos_transf_1"/>
    <property type="match status" value="1"/>
</dbReference>
<dbReference type="InterPro" id="IPR028098">
    <property type="entry name" value="Glyco_trans_4-like_N"/>
</dbReference>
<gene>
    <name evidence="4" type="ORF">SAMN05216544_0056</name>
</gene>
<reference evidence="5" key="1">
    <citation type="submission" date="2016-10" db="EMBL/GenBank/DDBJ databases">
        <authorList>
            <person name="Varghese N."/>
            <person name="Submissions S."/>
        </authorList>
    </citation>
    <scope>NUCLEOTIDE SEQUENCE [LARGE SCALE GENOMIC DNA]</scope>
    <source>
        <strain evidence="5">M83</strain>
    </source>
</reference>
<evidence type="ECO:0000256" key="1">
    <source>
        <dbReference type="ARBA" id="ARBA00022679"/>
    </source>
</evidence>
<proteinExistence type="predicted"/>
<dbReference type="RefSeq" id="WP_074520392.1">
    <property type="nucleotide sequence ID" value="NZ_FNHZ01000001.1"/>
</dbReference>
<dbReference type="CDD" id="cd03809">
    <property type="entry name" value="GT4_MtfB-like"/>
    <property type="match status" value="1"/>
</dbReference>
<evidence type="ECO:0000313" key="4">
    <source>
        <dbReference type="EMBL" id="SDM37811.1"/>
    </source>
</evidence>
<dbReference type="SUPFAM" id="SSF53756">
    <property type="entry name" value="UDP-Glycosyltransferase/glycogen phosphorylase"/>
    <property type="match status" value="1"/>
</dbReference>